<dbReference type="InterPro" id="IPR057385">
    <property type="entry name" value="Tad4-like"/>
</dbReference>
<gene>
    <name evidence="1" type="ORF">TM448A01213_0024</name>
    <name evidence="2" type="ORF">TM448B00810_0008</name>
</gene>
<accession>A0A6H1ZNJ0</accession>
<protein>
    <submittedName>
        <fullName evidence="1">Uncharacterized protein</fullName>
    </submittedName>
</protein>
<dbReference type="Pfam" id="PF25186">
    <property type="entry name" value="Tad4"/>
    <property type="match status" value="1"/>
</dbReference>
<dbReference type="EMBL" id="MT144662">
    <property type="protein sequence ID" value="QJH96775.1"/>
    <property type="molecule type" value="Genomic_DNA"/>
</dbReference>
<name>A0A6H1ZNJ0_9ZZZZ</name>
<proteinExistence type="predicted"/>
<reference evidence="1" key="1">
    <citation type="submission" date="2020-03" db="EMBL/GenBank/DDBJ databases">
        <title>The deep terrestrial virosphere.</title>
        <authorList>
            <person name="Holmfeldt K."/>
            <person name="Nilsson E."/>
            <person name="Simone D."/>
            <person name="Lopez-Fernandez M."/>
            <person name="Wu X."/>
            <person name="de Brujin I."/>
            <person name="Lundin D."/>
            <person name="Andersson A."/>
            <person name="Bertilsson S."/>
            <person name="Dopson M."/>
        </authorList>
    </citation>
    <scope>NUCLEOTIDE SEQUENCE</scope>
    <source>
        <strain evidence="1">TM448A01213</strain>
        <strain evidence="2">TM448B00810</strain>
    </source>
</reference>
<dbReference type="EMBL" id="MT144112">
    <property type="protein sequence ID" value="QJA48991.1"/>
    <property type="molecule type" value="Genomic_DNA"/>
</dbReference>
<dbReference type="AlphaFoldDB" id="A0A6H1ZNJ0"/>
<evidence type="ECO:0000313" key="1">
    <source>
        <dbReference type="EMBL" id="QJA48991.1"/>
    </source>
</evidence>
<evidence type="ECO:0000313" key="2">
    <source>
        <dbReference type="EMBL" id="QJH96775.1"/>
    </source>
</evidence>
<sequence>MQVYEPMAGIAKFDVADEPTWAKCRKNNEDNDYGKCCLRYASRWASLMDARIVTGEKLEEIAGSTSHEADTEGITGFMYGAAVAMLASCWRHGEALRRWHNLDTQLCNEGEKANESGRILNPAMLNIG</sequence>
<organism evidence="1">
    <name type="scientific">viral metagenome</name>
    <dbReference type="NCBI Taxonomy" id="1070528"/>
    <lineage>
        <taxon>unclassified sequences</taxon>
        <taxon>metagenomes</taxon>
        <taxon>organismal metagenomes</taxon>
    </lineage>
</organism>